<dbReference type="RefSeq" id="WP_208251833.1">
    <property type="nucleotide sequence ID" value="NZ_JAGEPF010000040.1"/>
</dbReference>
<reference evidence="1 2" key="1">
    <citation type="submission" date="2021-03" db="EMBL/GenBank/DDBJ databases">
        <title>Actinomadura violae sp. nov., isolated from lichen in Thailand.</title>
        <authorList>
            <person name="Kanchanasin P."/>
            <person name="Saeng-In P."/>
            <person name="Phongsopitanun W."/>
            <person name="Yuki M."/>
            <person name="Kudo T."/>
            <person name="Ohkuma M."/>
            <person name="Tanasupawat S."/>
        </authorList>
    </citation>
    <scope>NUCLEOTIDE SEQUENCE [LARGE SCALE GENOMIC DNA]</scope>
    <source>
        <strain evidence="1 2">LCR2-06</strain>
    </source>
</reference>
<accession>A0ABS3S7J1</accession>
<dbReference type="Proteomes" id="UP000680206">
    <property type="component" value="Unassembled WGS sequence"/>
</dbReference>
<proteinExistence type="predicted"/>
<comment type="caution">
    <text evidence="1">The sequence shown here is derived from an EMBL/GenBank/DDBJ whole genome shotgun (WGS) entry which is preliminary data.</text>
</comment>
<evidence type="ECO:0000313" key="2">
    <source>
        <dbReference type="Proteomes" id="UP000680206"/>
    </source>
</evidence>
<dbReference type="EMBL" id="JAGEPF010000040">
    <property type="protein sequence ID" value="MBO2464970.1"/>
    <property type="molecule type" value="Genomic_DNA"/>
</dbReference>
<evidence type="ECO:0000313" key="1">
    <source>
        <dbReference type="EMBL" id="MBO2464970.1"/>
    </source>
</evidence>
<sequence>MSIWLLHRTDNYELGDRRAFVVRAQSAAEAIDEVRDWIENAELHAEQIPLDGPLEVILSEPHCAC</sequence>
<organism evidence="1 2">
    <name type="scientific">Actinomadura violacea</name>
    <dbReference type="NCBI Taxonomy" id="2819934"/>
    <lineage>
        <taxon>Bacteria</taxon>
        <taxon>Bacillati</taxon>
        <taxon>Actinomycetota</taxon>
        <taxon>Actinomycetes</taxon>
        <taxon>Streptosporangiales</taxon>
        <taxon>Thermomonosporaceae</taxon>
        <taxon>Actinomadura</taxon>
    </lineage>
</organism>
<keyword evidence="2" id="KW-1185">Reference proteome</keyword>
<protein>
    <submittedName>
        <fullName evidence="1">Uncharacterized protein</fullName>
    </submittedName>
</protein>
<name>A0ABS3S7J1_9ACTN</name>
<gene>
    <name evidence="1" type="ORF">J4709_46135</name>
</gene>